<organism evidence="1 2">
    <name type="scientific">Pyrrhoderma noxium</name>
    <dbReference type="NCBI Taxonomy" id="2282107"/>
    <lineage>
        <taxon>Eukaryota</taxon>
        <taxon>Fungi</taxon>
        <taxon>Dikarya</taxon>
        <taxon>Basidiomycota</taxon>
        <taxon>Agaricomycotina</taxon>
        <taxon>Agaricomycetes</taxon>
        <taxon>Hymenochaetales</taxon>
        <taxon>Hymenochaetaceae</taxon>
        <taxon>Pyrrhoderma</taxon>
    </lineage>
</organism>
<sequence>MSFVDILILGAGWTSDFLIPLLIESSVLFAATTRDGRPRLEQGTIKFEFDPDSTDCSPFRLLPDAQTVLISFPIYRSGGSVTLVKLFKEAHPESKAAFIQLGSTGIWTGDQTLKSGPSPIWCDRHSPFNESNVRAQAESELLKLSPNTWTTVLNLSGLWGRHRQPRNWVSRVAPTKEALSRKGGIHLIHGLDVARAILAVHHNFSTASGQRWLLTDGRVYDWWDLASSWDEGSWEEGSGSETVIGQSQWVRELMRERGVRVLPRSLSSFERVLDSRDFWEVFDISPMKTLVSSVS</sequence>
<evidence type="ECO:0000313" key="2">
    <source>
        <dbReference type="Proteomes" id="UP000217199"/>
    </source>
</evidence>
<dbReference type="PANTHER" id="PTHR40129:SF2">
    <property type="entry name" value="KETOPANTOATE REDUCTASE N-TERMINAL DOMAIN-CONTAINING PROTEIN"/>
    <property type="match status" value="1"/>
</dbReference>
<gene>
    <name evidence="1" type="ORF">PNOK_0800600</name>
</gene>
<dbReference type="Gene3D" id="3.40.50.720">
    <property type="entry name" value="NAD(P)-binding Rossmann-like Domain"/>
    <property type="match status" value="1"/>
</dbReference>
<dbReference type="EMBL" id="NBII01000008">
    <property type="protein sequence ID" value="PAV16386.1"/>
    <property type="molecule type" value="Genomic_DNA"/>
</dbReference>
<dbReference type="InParanoid" id="A0A286UA07"/>
<proteinExistence type="predicted"/>
<dbReference type="PANTHER" id="PTHR40129">
    <property type="entry name" value="KETOPANTOATE REDUCTASE N-TERMINAL DOMAIN-CONTAINING PROTEIN"/>
    <property type="match status" value="1"/>
</dbReference>
<dbReference type="STRING" id="2282107.A0A286UA07"/>
<dbReference type="SUPFAM" id="SSF51735">
    <property type="entry name" value="NAD(P)-binding Rossmann-fold domains"/>
    <property type="match status" value="1"/>
</dbReference>
<name>A0A286UA07_9AGAM</name>
<keyword evidence="2" id="KW-1185">Reference proteome</keyword>
<dbReference type="Proteomes" id="UP000217199">
    <property type="component" value="Unassembled WGS sequence"/>
</dbReference>
<dbReference type="InterPro" id="IPR036291">
    <property type="entry name" value="NAD(P)-bd_dom_sf"/>
</dbReference>
<reference evidence="1 2" key="1">
    <citation type="journal article" date="2017" name="Mol. Ecol.">
        <title>Comparative and population genomic landscape of Phellinus noxius: A hypervariable fungus causing root rot in trees.</title>
        <authorList>
            <person name="Chung C.L."/>
            <person name="Lee T.J."/>
            <person name="Akiba M."/>
            <person name="Lee H.H."/>
            <person name="Kuo T.H."/>
            <person name="Liu D."/>
            <person name="Ke H.M."/>
            <person name="Yokoi T."/>
            <person name="Roa M.B."/>
            <person name="Lu M.J."/>
            <person name="Chang Y.Y."/>
            <person name="Ann P.J."/>
            <person name="Tsai J.N."/>
            <person name="Chen C.Y."/>
            <person name="Tzean S.S."/>
            <person name="Ota Y."/>
            <person name="Hattori T."/>
            <person name="Sahashi N."/>
            <person name="Liou R.F."/>
            <person name="Kikuchi T."/>
            <person name="Tsai I.J."/>
        </authorList>
    </citation>
    <scope>NUCLEOTIDE SEQUENCE [LARGE SCALE GENOMIC DNA]</scope>
    <source>
        <strain evidence="1 2">FFPRI411160</strain>
    </source>
</reference>
<accession>A0A286UA07</accession>
<comment type="caution">
    <text evidence="1">The sequence shown here is derived from an EMBL/GenBank/DDBJ whole genome shotgun (WGS) entry which is preliminary data.</text>
</comment>
<dbReference type="AlphaFoldDB" id="A0A286UA07"/>
<protein>
    <submittedName>
        <fullName evidence="1">Uncharacterized protein</fullName>
    </submittedName>
</protein>
<dbReference type="OrthoDB" id="674948at2759"/>
<evidence type="ECO:0000313" key="1">
    <source>
        <dbReference type="EMBL" id="PAV16386.1"/>
    </source>
</evidence>